<keyword evidence="3 5" id="KW-0862">Zinc</keyword>
<feature type="domain" description="TRAF-type" evidence="8">
    <location>
        <begin position="128"/>
        <end position="168"/>
    </location>
</feature>
<evidence type="ECO:0000256" key="7">
    <source>
        <dbReference type="SAM" id="MobiDB-lite"/>
    </source>
</evidence>
<evidence type="ECO:0000256" key="1">
    <source>
        <dbReference type="ARBA" id="ARBA00022723"/>
    </source>
</evidence>
<evidence type="ECO:0000259" key="8">
    <source>
        <dbReference type="PROSITE" id="PS50145"/>
    </source>
</evidence>
<comment type="caution">
    <text evidence="10">The sequence shown here is derived from an EMBL/GenBank/DDBJ whole genome shotgun (WGS) entry which is preliminary data.</text>
</comment>
<evidence type="ECO:0000259" key="9">
    <source>
        <dbReference type="PROSITE" id="PS50950"/>
    </source>
</evidence>
<dbReference type="GO" id="GO:0043565">
    <property type="term" value="F:sequence-specific DNA binding"/>
    <property type="evidence" value="ECO:0007669"/>
    <property type="project" value="InterPro"/>
</dbReference>
<feature type="compositionally biased region" description="Low complexity" evidence="7">
    <location>
        <begin position="390"/>
        <end position="404"/>
    </location>
</feature>
<evidence type="ECO:0000256" key="4">
    <source>
        <dbReference type="ARBA" id="ARBA00023125"/>
    </source>
</evidence>
<dbReference type="SMART" id="SM00980">
    <property type="entry name" value="THAP"/>
    <property type="match status" value="1"/>
</dbReference>
<dbReference type="PROSITE" id="PS50145">
    <property type="entry name" value="ZF_TRAF"/>
    <property type="match status" value="1"/>
</dbReference>
<keyword evidence="11" id="KW-1185">Reference proteome</keyword>
<evidence type="ECO:0008006" key="12">
    <source>
        <dbReference type="Google" id="ProtNLM"/>
    </source>
</evidence>
<organism evidence="10 11">
    <name type="scientific">Amblyomma americanum</name>
    <name type="common">Lone star tick</name>
    <dbReference type="NCBI Taxonomy" id="6943"/>
    <lineage>
        <taxon>Eukaryota</taxon>
        <taxon>Metazoa</taxon>
        <taxon>Ecdysozoa</taxon>
        <taxon>Arthropoda</taxon>
        <taxon>Chelicerata</taxon>
        <taxon>Arachnida</taxon>
        <taxon>Acari</taxon>
        <taxon>Parasitiformes</taxon>
        <taxon>Ixodida</taxon>
        <taxon>Ixodoidea</taxon>
        <taxon>Ixodidae</taxon>
        <taxon>Amblyomminae</taxon>
        <taxon>Amblyomma</taxon>
    </lineage>
</organism>
<evidence type="ECO:0000313" key="11">
    <source>
        <dbReference type="Proteomes" id="UP001321473"/>
    </source>
</evidence>
<dbReference type="SUPFAM" id="SSF49599">
    <property type="entry name" value="TRAF domain-like"/>
    <property type="match status" value="1"/>
</dbReference>
<dbReference type="EMBL" id="JARKHS020034330">
    <property type="protein sequence ID" value="KAK8758233.1"/>
    <property type="molecule type" value="Genomic_DNA"/>
</dbReference>
<keyword evidence="2 5" id="KW-0863">Zinc-finger</keyword>
<evidence type="ECO:0000313" key="10">
    <source>
        <dbReference type="EMBL" id="KAK8758233.1"/>
    </source>
</evidence>
<name>A0AAQ4D6Z3_AMBAM</name>
<protein>
    <recommendedName>
        <fullName evidence="12">THAP-type domain-containing protein</fullName>
    </recommendedName>
</protein>
<dbReference type="InterPro" id="IPR001293">
    <property type="entry name" value="Znf_TRAF"/>
</dbReference>
<dbReference type="PANTHER" id="PTHR46600:SF11">
    <property type="entry name" value="THAP DOMAIN-CONTAINING PROTEIN 10"/>
    <property type="match status" value="1"/>
</dbReference>
<dbReference type="SMART" id="SM00692">
    <property type="entry name" value="DM3"/>
    <property type="match status" value="1"/>
</dbReference>
<accession>A0AAQ4D6Z3</accession>
<evidence type="ECO:0000256" key="2">
    <source>
        <dbReference type="ARBA" id="ARBA00022771"/>
    </source>
</evidence>
<feature type="region of interest" description="Disordered" evidence="7">
    <location>
        <begin position="368"/>
        <end position="411"/>
    </location>
</feature>
<sequence>MHGSYDGGMAEAARQEETELTLFGFGDGFDWRQTCFLETAPANKACCLCGLLSSWTAVFPCSHRACTRCYEKSVAIGCVCVVDGTRFHVYDVSWVPFSRERLAQFQIRCWNSSRGCVAVGPFFHIQRHFQIDCKCHSVRCPHCGQTVPQEEFTSHMSPNCIRLASVCSGYTLQVTTGMPTAPGDTIQPEEAGSLPSSEEVLYTTLPTDRKDASPPLFAPRPKRIPLNRFQEESGALYVPESAIPTSSSAEDNVSGGQQNVACAVEQEDGTPTRAPSVRGACGLERKQGGEIGHEDKHEQAMQACVSVRAGVGYIEKSSGQQAGATYSAQPLASVDSGDQGTDSHCHSVVSDAVVSDDQTTAALIRPSLGLSNGLSSSRENKRRAATFPASSGSSVHHSSGPPGSNAGDGGDEDAAYSCTKFTSAAAVHRADAECQVRVLPTVFSRFTQCSARLDVKSVQCDLDADWFMRITSSAGMQRKKKGSVSCMVEEQEEERRKNLPMPVAPPAPRCILCGLERTHNTMLHPLPVYKSSCQKWIDFVRQCPGRADLLGWMPPAHEQSFVCSLHFAPGSFTRLFPEKRLRPGAVPTLYPKAALIPTVGVLTGPADCVGTSF</sequence>
<feature type="compositionally biased region" description="Low complexity" evidence="7">
    <location>
        <begin position="368"/>
        <end position="377"/>
    </location>
</feature>
<dbReference type="Proteomes" id="UP001321473">
    <property type="component" value="Unassembled WGS sequence"/>
</dbReference>
<dbReference type="GO" id="GO:0008270">
    <property type="term" value="F:zinc ion binding"/>
    <property type="evidence" value="ECO:0007669"/>
    <property type="project" value="UniProtKB-KW"/>
</dbReference>
<reference evidence="10 11" key="1">
    <citation type="journal article" date="2023" name="Arcadia Sci">
        <title>De novo assembly of a long-read Amblyomma americanum tick genome.</title>
        <authorList>
            <person name="Chou S."/>
            <person name="Poskanzer K.E."/>
            <person name="Rollins M."/>
            <person name="Thuy-Boun P.S."/>
        </authorList>
    </citation>
    <scope>NUCLEOTIDE SEQUENCE [LARGE SCALE GENOMIC DNA]</scope>
    <source>
        <strain evidence="10">F_SG_1</strain>
        <tissue evidence="10">Salivary glands</tissue>
    </source>
</reference>
<gene>
    <name evidence="10" type="ORF">V5799_004135</name>
</gene>
<dbReference type="PANTHER" id="PTHR46600">
    <property type="entry name" value="THAP DOMAIN-CONTAINING"/>
    <property type="match status" value="1"/>
</dbReference>
<feature type="domain" description="THAP-type" evidence="9">
    <location>
        <begin position="501"/>
        <end position="590"/>
    </location>
</feature>
<dbReference type="Pfam" id="PF05485">
    <property type="entry name" value="THAP"/>
    <property type="match status" value="1"/>
</dbReference>
<keyword evidence="4 6" id="KW-0238">DNA-binding</keyword>
<dbReference type="SUPFAM" id="SSF57716">
    <property type="entry name" value="Glucocorticoid receptor-like (DNA-binding domain)"/>
    <property type="match status" value="1"/>
</dbReference>
<dbReference type="InterPro" id="IPR026516">
    <property type="entry name" value="THAP1/10"/>
</dbReference>
<dbReference type="AlphaFoldDB" id="A0AAQ4D6Z3"/>
<dbReference type="PROSITE" id="PS50950">
    <property type="entry name" value="ZF_THAP"/>
    <property type="match status" value="1"/>
</dbReference>
<evidence type="ECO:0000256" key="5">
    <source>
        <dbReference type="PROSITE-ProRule" id="PRU00207"/>
    </source>
</evidence>
<feature type="zinc finger region" description="TRAF-type" evidence="5">
    <location>
        <begin position="128"/>
        <end position="168"/>
    </location>
</feature>
<evidence type="ECO:0000256" key="6">
    <source>
        <dbReference type="PROSITE-ProRule" id="PRU00309"/>
    </source>
</evidence>
<dbReference type="InterPro" id="IPR006612">
    <property type="entry name" value="THAP_Znf"/>
</dbReference>
<evidence type="ECO:0000256" key="3">
    <source>
        <dbReference type="ARBA" id="ARBA00022833"/>
    </source>
</evidence>
<keyword evidence="1 5" id="KW-0479">Metal-binding</keyword>
<proteinExistence type="predicted"/>